<keyword evidence="4" id="KW-1185">Reference proteome</keyword>
<proteinExistence type="inferred from homology"/>
<sequence>MDSTSVLVPSPSDVAAAVAASLDVAHRHDPYPSYAVLRDTPGFPPGPLGTHAVSRYADCETVLADPAWSHAEEARLLHPDSEVHLPGSFLWMDPPDHTRLRGLVAQAFTPRRIQGMRSDAETIVAGLLDEAVAKGTVDLVEALAYPLPLRMICRMMGVPAAAEDDVRRMSAGIARGLDPDVLLTPEELAARTTAVHDFTEFFGELAARRRVEPQDDLVTALVRAETTVASASSGSAQMVASARSGSAQDGDRLSPVELLGTLLILVVAGHETTVNLVANGVRALAAHPAQLDLLRADPELATPAVDEILRFDPPVHLTTRTARTALTVGGRRFEAGESLLLLLGAANRDDAAFPRADVLDVTRYAERGVARRHLAFGLGLHHCLGAALARLELESVLRALVARGVEVELLTERPRYRPNLVVRGMAELPVRITETHR</sequence>
<accession>A0ABN2N621</accession>
<keyword evidence="2" id="KW-0479">Metal-binding</keyword>
<organism evidence="3 4">
    <name type="scientific">Pseudonocardia ailaonensis</name>
    <dbReference type="NCBI Taxonomy" id="367279"/>
    <lineage>
        <taxon>Bacteria</taxon>
        <taxon>Bacillati</taxon>
        <taxon>Actinomycetota</taxon>
        <taxon>Actinomycetes</taxon>
        <taxon>Pseudonocardiales</taxon>
        <taxon>Pseudonocardiaceae</taxon>
        <taxon>Pseudonocardia</taxon>
    </lineage>
</organism>
<evidence type="ECO:0000313" key="3">
    <source>
        <dbReference type="EMBL" id="GAA1854330.1"/>
    </source>
</evidence>
<dbReference type="InterPro" id="IPR017972">
    <property type="entry name" value="Cyt_P450_CS"/>
</dbReference>
<comment type="similarity">
    <text evidence="1 2">Belongs to the cytochrome P450 family.</text>
</comment>
<protein>
    <submittedName>
        <fullName evidence="3">Cytochrome P450</fullName>
    </submittedName>
</protein>
<dbReference type="CDD" id="cd20625">
    <property type="entry name" value="CYP164-like"/>
    <property type="match status" value="1"/>
</dbReference>
<keyword evidence="2" id="KW-0503">Monooxygenase</keyword>
<dbReference type="InterPro" id="IPR002397">
    <property type="entry name" value="Cyt_P450_B"/>
</dbReference>
<dbReference type="Proteomes" id="UP001500449">
    <property type="component" value="Unassembled WGS sequence"/>
</dbReference>
<dbReference type="PRINTS" id="PR00359">
    <property type="entry name" value="BP450"/>
</dbReference>
<dbReference type="PANTHER" id="PTHR46696:SF1">
    <property type="entry name" value="CYTOCHROME P450 YJIB-RELATED"/>
    <property type="match status" value="1"/>
</dbReference>
<evidence type="ECO:0000256" key="1">
    <source>
        <dbReference type="ARBA" id="ARBA00010617"/>
    </source>
</evidence>
<keyword evidence="2" id="KW-0408">Iron</keyword>
<gene>
    <name evidence="3" type="ORF">GCM10009836_38000</name>
</gene>
<dbReference type="EMBL" id="BAAAQK010000012">
    <property type="protein sequence ID" value="GAA1854330.1"/>
    <property type="molecule type" value="Genomic_DNA"/>
</dbReference>
<keyword evidence="2" id="KW-0560">Oxidoreductase</keyword>
<dbReference type="Pfam" id="PF00067">
    <property type="entry name" value="p450"/>
    <property type="match status" value="1"/>
</dbReference>
<dbReference type="SUPFAM" id="SSF48264">
    <property type="entry name" value="Cytochrome P450"/>
    <property type="match status" value="1"/>
</dbReference>
<dbReference type="RefSeq" id="WP_344418489.1">
    <property type="nucleotide sequence ID" value="NZ_BAAAQK010000012.1"/>
</dbReference>
<dbReference type="InterPro" id="IPR001128">
    <property type="entry name" value="Cyt_P450"/>
</dbReference>
<dbReference type="PROSITE" id="PS00086">
    <property type="entry name" value="CYTOCHROME_P450"/>
    <property type="match status" value="1"/>
</dbReference>
<evidence type="ECO:0000256" key="2">
    <source>
        <dbReference type="RuleBase" id="RU000461"/>
    </source>
</evidence>
<keyword evidence="2" id="KW-0349">Heme</keyword>
<comment type="caution">
    <text evidence="3">The sequence shown here is derived from an EMBL/GenBank/DDBJ whole genome shotgun (WGS) entry which is preliminary data.</text>
</comment>
<dbReference type="InterPro" id="IPR036396">
    <property type="entry name" value="Cyt_P450_sf"/>
</dbReference>
<dbReference type="PRINTS" id="PR00385">
    <property type="entry name" value="P450"/>
</dbReference>
<reference evidence="3 4" key="1">
    <citation type="journal article" date="2019" name="Int. J. Syst. Evol. Microbiol.">
        <title>The Global Catalogue of Microorganisms (GCM) 10K type strain sequencing project: providing services to taxonomists for standard genome sequencing and annotation.</title>
        <authorList>
            <consortium name="The Broad Institute Genomics Platform"/>
            <consortium name="The Broad Institute Genome Sequencing Center for Infectious Disease"/>
            <person name="Wu L."/>
            <person name="Ma J."/>
        </authorList>
    </citation>
    <scope>NUCLEOTIDE SEQUENCE [LARGE SCALE GENOMIC DNA]</scope>
    <source>
        <strain evidence="3 4">JCM 16009</strain>
    </source>
</reference>
<dbReference type="Gene3D" id="1.10.630.10">
    <property type="entry name" value="Cytochrome P450"/>
    <property type="match status" value="1"/>
</dbReference>
<evidence type="ECO:0000313" key="4">
    <source>
        <dbReference type="Proteomes" id="UP001500449"/>
    </source>
</evidence>
<dbReference type="PANTHER" id="PTHR46696">
    <property type="entry name" value="P450, PUTATIVE (EUROFUNG)-RELATED"/>
    <property type="match status" value="1"/>
</dbReference>
<name>A0ABN2N621_9PSEU</name>